<feature type="domain" description="Lipocalin-like" evidence="2">
    <location>
        <begin position="33"/>
        <end position="113"/>
    </location>
</feature>
<protein>
    <submittedName>
        <fullName evidence="3">Lipocalin-like domain-containing protein</fullName>
    </submittedName>
</protein>
<keyword evidence="1" id="KW-0732">Signal</keyword>
<organism evidence="3 4">
    <name type="scientific">Chryseolinea serpens</name>
    <dbReference type="NCBI Taxonomy" id="947013"/>
    <lineage>
        <taxon>Bacteria</taxon>
        <taxon>Pseudomonadati</taxon>
        <taxon>Bacteroidota</taxon>
        <taxon>Cytophagia</taxon>
        <taxon>Cytophagales</taxon>
        <taxon>Fulvivirgaceae</taxon>
        <taxon>Chryseolinea</taxon>
    </lineage>
</organism>
<evidence type="ECO:0000313" key="4">
    <source>
        <dbReference type="Proteomes" id="UP000184212"/>
    </source>
</evidence>
<evidence type="ECO:0000256" key="1">
    <source>
        <dbReference type="SAM" id="SignalP"/>
    </source>
</evidence>
<name>A0A1M5VL52_9BACT</name>
<dbReference type="InterPro" id="IPR024311">
    <property type="entry name" value="Lipocalin-like"/>
</dbReference>
<proteinExistence type="predicted"/>
<dbReference type="Proteomes" id="UP000184212">
    <property type="component" value="Unassembled WGS sequence"/>
</dbReference>
<feature type="signal peptide" evidence="1">
    <location>
        <begin position="1"/>
        <end position="20"/>
    </location>
</feature>
<dbReference type="PROSITE" id="PS51257">
    <property type="entry name" value="PROKAR_LIPOPROTEIN"/>
    <property type="match status" value="1"/>
</dbReference>
<feature type="chain" id="PRO_5012861445" evidence="1">
    <location>
        <begin position="21"/>
        <end position="183"/>
    </location>
</feature>
<dbReference type="AlphaFoldDB" id="A0A1M5VL52"/>
<dbReference type="EMBL" id="FQWQ01000004">
    <property type="protein sequence ID" value="SHH75982.1"/>
    <property type="molecule type" value="Genomic_DNA"/>
</dbReference>
<accession>A0A1M5VL52</accession>
<dbReference type="OrthoDB" id="961488at2"/>
<dbReference type="Pfam" id="PF13648">
    <property type="entry name" value="Lipocalin_4"/>
    <property type="match status" value="1"/>
</dbReference>
<evidence type="ECO:0000259" key="2">
    <source>
        <dbReference type="Pfam" id="PF13648"/>
    </source>
</evidence>
<dbReference type="RefSeq" id="WP_073140368.1">
    <property type="nucleotide sequence ID" value="NZ_FQWQ01000004.1"/>
</dbReference>
<gene>
    <name evidence="3" type="ORF">SAMN04488109_5193</name>
</gene>
<reference evidence="3 4" key="1">
    <citation type="submission" date="2016-11" db="EMBL/GenBank/DDBJ databases">
        <authorList>
            <person name="Jaros S."/>
            <person name="Januszkiewicz K."/>
            <person name="Wedrychowicz H."/>
        </authorList>
    </citation>
    <scope>NUCLEOTIDE SEQUENCE [LARGE SCALE GENOMIC DNA]</scope>
    <source>
        <strain evidence="3 4">DSM 24574</strain>
    </source>
</reference>
<evidence type="ECO:0000313" key="3">
    <source>
        <dbReference type="EMBL" id="SHH75982.1"/>
    </source>
</evidence>
<sequence length="183" mass="20500">MKRNFYRGLLLLVGFPLVFASCNKDDEPAPDPIVGTWKRDVYRLTDVPANFSNFDNFAFDQYYSAAEEGLTITFANDKTYTRKYDLIANPDVSETGAWTKEGTAVTIKPTDTTKFPEEDFTVVGDITSVAMVLSKSETFTLLPDAVTDTLTTAWANAHPDDLDQYRQNVDVTLQLVFDKVTTP</sequence>
<keyword evidence="4" id="KW-1185">Reference proteome</keyword>